<dbReference type="EMBL" id="KV428081">
    <property type="protein sequence ID" value="KZT37584.1"/>
    <property type="molecule type" value="Genomic_DNA"/>
</dbReference>
<feature type="compositionally biased region" description="Pro residues" evidence="1">
    <location>
        <begin position="42"/>
        <end position="51"/>
    </location>
</feature>
<feature type="compositionally biased region" description="Pro residues" evidence="1">
    <location>
        <begin position="18"/>
        <end position="27"/>
    </location>
</feature>
<gene>
    <name evidence="2" type="ORF">SISSUDRAFT_1048330</name>
</gene>
<evidence type="ECO:0000313" key="3">
    <source>
        <dbReference type="Proteomes" id="UP000076798"/>
    </source>
</evidence>
<evidence type="ECO:0000313" key="2">
    <source>
        <dbReference type="EMBL" id="KZT37584.1"/>
    </source>
</evidence>
<organism evidence="2 3">
    <name type="scientific">Sistotremastrum suecicum HHB10207 ss-3</name>
    <dbReference type="NCBI Taxonomy" id="1314776"/>
    <lineage>
        <taxon>Eukaryota</taxon>
        <taxon>Fungi</taxon>
        <taxon>Dikarya</taxon>
        <taxon>Basidiomycota</taxon>
        <taxon>Agaricomycotina</taxon>
        <taxon>Agaricomycetes</taxon>
        <taxon>Sistotremastrales</taxon>
        <taxon>Sistotremastraceae</taxon>
        <taxon>Sistotremastrum</taxon>
    </lineage>
</organism>
<protein>
    <submittedName>
        <fullName evidence="2">Uncharacterized protein</fullName>
    </submittedName>
</protein>
<keyword evidence="3" id="KW-1185">Reference proteome</keyword>
<dbReference type="Proteomes" id="UP000076798">
    <property type="component" value="Unassembled WGS sequence"/>
</dbReference>
<reference evidence="2 3" key="1">
    <citation type="journal article" date="2016" name="Mol. Biol. Evol.">
        <title>Comparative Genomics of Early-Diverging Mushroom-Forming Fungi Provides Insights into the Origins of Lignocellulose Decay Capabilities.</title>
        <authorList>
            <person name="Nagy L.G."/>
            <person name="Riley R."/>
            <person name="Tritt A."/>
            <person name="Adam C."/>
            <person name="Daum C."/>
            <person name="Floudas D."/>
            <person name="Sun H."/>
            <person name="Yadav J.S."/>
            <person name="Pangilinan J."/>
            <person name="Larsson K.H."/>
            <person name="Matsuura K."/>
            <person name="Barry K."/>
            <person name="Labutti K."/>
            <person name="Kuo R."/>
            <person name="Ohm R.A."/>
            <person name="Bhattacharya S.S."/>
            <person name="Shirouzu T."/>
            <person name="Yoshinaga Y."/>
            <person name="Martin F.M."/>
            <person name="Grigoriev I.V."/>
            <person name="Hibbett D.S."/>
        </authorList>
    </citation>
    <scope>NUCLEOTIDE SEQUENCE [LARGE SCALE GENOMIC DNA]</scope>
    <source>
        <strain evidence="2 3">HHB10207 ss-3</strain>
    </source>
</reference>
<feature type="compositionally biased region" description="Low complexity" evidence="1">
    <location>
        <begin position="52"/>
        <end position="72"/>
    </location>
</feature>
<proteinExistence type="predicted"/>
<feature type="compositionally biased region" description="Low complexity" evidence="1">
    <location>
        <begin position="28"/>
        <end position="41"/>
    </location>
</feature>
<accession>A0A166CL94</accession>
<dbReference type="AlphaFoldDB" id="A0A166CL94"/>
<evidence type="ECO:0000256" key="1">
    <source>
        <dbReference type="SAM" id="MobiDB-lite"/>
    </source>
</evidence>
<feature type="region of interest" description="Disordered" evidence="1">
    <location>
        <begin position="1"/>
        <end position="74"/>
    </location>
</feature>
<name>A0A166CL94_9AGAM</name>
<sequence length="311" mass="33733">MNQPRSSDHSVYASQHPPFHPPLPSPPLLSHSPNLSVSLPMSMPPDLPDPPNLTSNSNTSSPKAPASSSAPTLDPFDTPLFNRLIGLIEELNVTVKEQRKALEEQTVIASEHIKALEEQNVIGHEQRLVLEQQREVLEDMRNALISRRNIGDRMAANVETEGLNSRAEASVISYPIIDIPASLQASNSTDPAHGSTALPINGDTDSRLNEIASDTPDVAEPAVGETSHIGTEQVAVSAVPEKPDSIHSAILLLNETMKSVKETLLDHGTKLSVLIRDALKGTCQADHRSTVKLTVMRRRSTLRPEAERAGR</sequence>